<feature type="non-terminal residue" evidence="15">
    <location>
        <position position="1"/>
    </location>
</feature>
<reference evidence="15 16" key="1">
    <citation type="journal article" date="2019" name="Genome Biol. Evol.">
        <title>The Rhododendron genome and chromosomal organization provide insight into shared whole-genome duplications across the heath family (Ericaceae).</title>
        <authorList>
            <person name="Soza V.L."/>
            <person name="Lindsley D."/>
            <person name="Waalkes A."/>
            <person name="Ramage E."/>
            <person name="Patwardhan R.P."/>
            <person name="Burton J.N."/>
            <person name="Adey A."/>
            <person name="Kumar A."/>
            <person name="Qiu R."/>
            <person name="Shendure J."/>
            <person name="Hall B."/>
        </authorList>
    </citation>
    <scope>NUCLEOTIDE SEQUENCE [LARGE SCALE GENOMIC DNA]</scope>
    <source>
        <strain evidence="15">RSF 1966-606</strain>
    </source>
</reference>
<keyword evidence="16" id="KW-1185">Reference proteome</keyword>
<dbReference type="InterPro" id="IPR053211">
    <property type="entry name" value="DNA_repair-toleration"/>
</dbReference>
<evidence type="ECO:0000256" key="9">
    <source>
        <dbReference type="ARBA" id="ARBA00023136"/>
    </source>
</evidence>
<keyword evidence="9" id="KW-0472">Membrane</keyword>
<dbReference type="InterPro" id="IPR013210">
    <property type="entry name" value="LRR_N_plant-typ"/>
</dbReference>
<dbReference type="Pfam" id="PF08263">
    <property type="entry name" value="LRRNT_2"/>
    <property type="match status" value="1"/>
</dbReference>
<keyword evidence="3" id="KW-0812">Transmembrane</keyword>
<evidence type="ECO:0000256" key="10">
    <source>
        <dbReference type="ARBA" id="ARBA00023170"/>
    </source>
</evidence>
<dbReference type="Pfam" id="PF23598">
    <property type="entry name" value="LRR_14"/>
    <property type="match status" value="1"/>
</dbReference>
<dbReference type="GO" id="GO:0016020">
    <property type="term" value="C:membrane"/>
    <property type="evidence" value="ECO:0007669"/>
    <property type="project" value="UniProtKB-SubCell"/>
</dbReference>
<evidence type="ECO:0000256" key="4">
    <source>
        <dbReference type="ARBA" id="ARBA00022729"/>
    </source>
</evidence>
<dbReference type="EMBL" id="QEFC01001460">
    <property type="protein sequence ID" value="KAE9457795.1"/>
    <property type="molecule type" value="Genomic_DNA"/>
</dbReference>
<comment type="caution">
    <text evidence="15">The sequence shown here is derived from an EMBL/GenBank/DDBJ whole genome shotgun (WGS) entry which is preliminary data.</text>
</comment>
<evidence type="ECO:0000256" key="11">
    <source>
        <dbReference type="ARBA" id="ARBA00023180"/>
    </source>
</evidence>
<evidence type="ECO:0000256" key="2">
    <source>
        <dbReference type="ARBA" id="ARBA00022614"/>
    </source>
</evidence>
<evidence type="ECO:0000256" key="3">
    <source>
        <dbReference type="ARBA" id="ARBA00022692"/>
    </source>
</evidence>
<keyword evidence="5" id="KW-0677">Repeat</keyword>
<name>A0A6A4LJI1_9ERIC</name>
<dbReference type="PRINTS" id="PR01217">
    <property type="entry name" value="PRICHEXTENSN"/>
</dbReference>
<keyword evidence="10" id="KW-0675">Receptor</keyword>
<feature type="domain" description="Leucine-rich repeat-containing N-terminal plant-type" evidence="13">
    <location>
        <begin position="198"/>
        <end position="236"/>
    </location>
</feature>
<dbReference type="GO" id="GO:0005524">
    <property type="term" value="F:ATP binding"/>
    <property type="evidence" value="ECO:0007669"/>
    <property type="project" value="UniProtKB-KW"/>
</dbReference>
<dbReference type="PANTHER" id="PTHR48060:SF21">
    <property type="entry name" value="L DOMAIN-LIKE PROTEIN"/>
    <property type="match status" value="1"/>
</dbReference>
<evidence type="ECO:0000256" key="6">
    <source>
        <dbReference type="ARBA" id="ARBA00022741"/>
    </source>
</evidence>
<gene>
    <name evidence="15" type="ORF">C3L33_10317</name>
</gene>
<evidence type="ECO:0000313" key="15">
    <source>
        <dbReference type="EMBL" id="KAE9457795.1"/>
    </source>
</evidence>
<feature type="compositionally biased region" description="Low complexity" evidence="12">
    <location>
        <begin position="55"/>
        <end position="71"/>
    </location>
</feature>
<dbReference type="OrthoDB" id="687555at2759"/>
<dbReference type="InterPro" id="IPR055414">
    <property type="entry name" value="LRR_R13L4/SHOC2-like"/>
</dbReference>
<dbReference type="AlphaFoldDB" id="A0A6A4LJI1"/>
<keyword evidence="2" id="KW-0433">Leucine-rich repeat</keyword>
<evidence type="ECO:0000259" key="14">
    <source>
        <dbReference type="Pfam" id="PF23598"/>
    </source>
</evidence>
<evidence type="ECO:0000256" key="12">
    <source>
        <dbReference type="SAM" id="MobiDB-lite"/>
    </source>
</evidence>
<dbReference type="InterPro" id="IPR032675">
    <property type="entry name" value="LRR_dom_sf"/>
</dbReference>
<accession>A0A6A4LJI1</accession>
<keyword evidence="11" id="KW-0325">Glycoprotein</keyword>
<protein>
    <submittedName>
        <fullName evidence="15">Uncharacterized protein</fullName>
    </submittedName>
</protein>
<evidence type="ECO:0000256" key="7">
    <source>
        <dbReference type="ARBA" id="ARBA00022840"/>
    </source>
</evidence>
<evidence type="ECO:0000256" key="1">
    <source>
        <dbReference type="ARBA" id="ARBA00004479"/>
    </source>
</evidence>
<evidence type="ECO:0000256" key="5">
    <source>
        <dbReference type="ARBA" id="ARBA00022737"/>
    </source>
</evidence>
<dbReference type="FunFam" id="3.80.10.10:FF:000101">
    <property type="entry name" value="LRR receptor-like serine/threonine-protein kinase ERECTA"/>
    <property type="match status" value="1"/>
</dbReference>
<evidence type="ECO:0000259" key="13">
    <source>
        <dbReference type="Pfam" id="PF08263"/>
    </source>
</evidence>
<organism evidence="15 16">
    <name type="scientific">Rhododendron williamsianum</name>
    <dbReference type="NCBI Taxonomy" id="262921"/>
    <lineage>
        <taxon>Eukaryota</taxon>
        <taxon>Viridiplantae</taxon>
        <taxon>Streptophyta</taxon>
        <taxon>Embryophyta</taxon>
        <taxon>Tracheophyta</taxon>
        <taxon>Spermatophyta</taxon>
        <taxon>Magnoliopsida</taxon>
        <taxon>eudicotyledons</taxon>
        <taxon>Gunneridae</taxon>
        <taxon>Pentapetalae</taxon>
        <taxon>asterids</taxon>
        <taxon>Ericales</taxon>
        <taxon>Ericaceae</taxon>
        <taxon>Ericoideae</taxon>
        <taxon>Rhodoreae</taxon>
        <taxon>Rhododendron</taxon>
    </lineage>
</organism>
<keyword evidence="7" id="KW-0067">ATP-binding</keyword>
<sequence length="448" mass="47798">MCYVGKATKIFIFIVAALVVTGLVLGFGLFRSALHKSHKCSGDSCNDQASPAVFPNPTTPSAPTSASTLTPIPNPSSNPYPPPPAPNPGSTPTPTPPPPEVMPPPPPPVVVTAAPPPNFAPPSPVVTPGPVQSSVASTDEGNKGPSIWDTFTRQPDFSNVDTAVDQHHRFEIAILAVLITASKCLVHGAETPRLSIITDKEALISFKSGIDPETLGPLLTWDQTLSPCNWTGVWCNDKVGARVVELDLAGLGLKGSISPQIGNLSFLRSLQLQNNQLMGTFPYQLGNLFLLRVLNMSFNSIQGVVPQNISRCTELEILDLEKNEISGRIPEELSSLAKLQVLNLGSNLLFGSIPPSLANLSSLVSLNLGTNKLGGMIPGDLSRLQKLKQLDLTINNLTGTVPSSIYNMSSLVELALASNDFNVDTAVDQHHRFEVNSKDAFSHLNLDY</sequence>
<feature type="region of interest" description="Disordered" evidence="12">
    <location>
        <begin position="120"/>
        <end position="146"/>
    </location>
</feature>
<proteinExistence type="predicted"/>
<keyword evidence="6" id="KW-0547">Nucleotide-binding</keyword>
<comment type="subcellular location">
    <subcellularLocation>
        <location evidence="1">Membrane</location>
        <topology evidence="1">Single-pass type I membrane protein</topology>
    </subcellularLocation>
</comment>
<feature type="compositionally biased region" description="Polar residues" evidence="12">
    <location>
        <begin position="130"/>
        <end position="139"/>
    </location>
</feature>
<dbReference type="SUPFAM" id="SSF52058">
    <property type="entry name" value="L domain-like"/>
    <property type="match status" value="1"/>
</dbReference>
<dbReference type="PANTHER" id="PTHR48060">
    <property type="entry name" value="DNA DAMAGE-REPAIR/TOLERATION PROTEIN DRT100"/>
    <property type="match status" value="1"/>
</dbReference>
<evidence type="ECO:0000313" key="16">
    <source>
        <dbReference type="Proteomes" id="UP000428333"/>
    </source>
</evidence>
<keyword evidence="4" id="KW-0732">Signal</keyword>
<keyword evidence="8" id="KW-1133">Transmembrane helix</keyword>
<feature type="domain" description="Disease resistance R13L4/SHOC-2-like LRR" evidence="14">
    <location>
        <begin position="256"/>
        <end position="424"/>
    </location>
</feature>
<evidence type="ECO:0000256" key="8">
    <source>
        <dbReference type="ARBA" id="ARBA00022989"/>
    </source>
</evidence>
<dbReference type="Proteomes" id="UP000428333">
    <property type="component" value="Linkage Group LG06"/>
</dbReference>
<feature type="region of interest" description="Disordered" evidence="12">
    <location>
        <begin position="38"/>
        <end position="103"/>
    </location>
</feature>
<dbReference type="Gene3D" id="3.80.10.10">
    <property type="entry name" value="Ribonuclease Inhibitor"/>
    <property type="match status" value="2"/>
</dbReference>
<feature type="compositionally biased region" description="Pro residues" evidence="12">
    <location>
        <begin position="72"/>
        <end position="103"/>
    </location>
</feature>